<dbReference type="RefSeq" id="WP_129132822.1">
    <property type="nucleotide sequence ID" value="NZ_SDHW01000009.1"/>
</dbReference>
<dbReference type="OrthoDB" id="1219342at2"/>
<reference evidence="3 4" key="1">
    <citation type="submission" date="2019-01" db="EMBL/GenBank/DDBJ databases">
        <title>Lacibacter sp. strain TTM-7.</title>
        <authorList>
            <person name="Chen W.-M."/>
        </authorList>
    </citation>
    <scope>NUCLEOTIDE SEQUENCE [LARGE SCALE GENOMIC DNA]</scope>
    <source>
        <strain evidence="3 4">TTM-7</strain>
    </source>
</reference>
<accession>A0A4V1M6Z9</accession>
<feature type="region of interest" description="Disordered" evidence="1">
    <location>
        <begin position="491"/>
        <end position="513"/>
    </location>
</feature>
<dbReference type="AlphaFoldDB" id="A0A4V1M6Z9"/>
<feature type="domain" description="Tape measure protein N-terminal" evidence="2">
    <location>
        <begin position="147"/>
        <end position="327"/>
    </location>
</feature>
<evidence type="ECO:0000313" key="3">
    <source>
        <dbReference type="EMBL" id="RXK57570.1"/>
    </source>
</evidence>
<dbReference type="Proteomes" id="UP000290204">
    <property type="component" value="Unassembled WGS sequence"/>
</dbReference>
<gene>
    <name evidence="3" type="ORF">ESA94_20440</name>
</gene>
<protein>
    <recommendedName>
        <fullName evidence="2">Tape measure protein N-terminal domain-containing protein</fullName>
    </recommendedName>
</protein>
<proteinExistence type="predicted"/>
<evidence type="ECO:0000313" key="4">
    <source>
        <dbReference type="Proteomes" id="UP000290204"/>
    </source>
</evidence>
<dbReference type="InterPro" id="IPR013491">
    <property type="entry name" value="Tape_meas_N"/>
</dbReference>
<dbReference type="Pfam" id="PF20155">
    <property type="entry name" value="TMP_3"/>
    <property type="match status" value="1"/>
</dbReference>
<dbReference type="EMBL" id="SDHW01000009">
    <property type="protein sequence ID" value="RXK57570.1"/>
    <property type="molecule type" value="Genomic_DNA"/>
</dbReference>
<organism evidence="3 4">
    <name type="scientific">Lacibacter luteus</name>
    <dbReference type="NCBI Taxonomy" id="2508719"/>
    <lineage>
        <taxon>Bacteria</taxon>
        <taxon>Pseudomonadati</taxon>
        <taxon>Bacteroidota</taxon>
        <taxon>Chitinophagia</taxon>
        <taxon>Chitinophagales</taxon>
        <taxon>Chitinophagaceae</taxon>
        <taxon>Lacibacter</taxon>
    </lineage>
</organism>
<keyword evidence="4" id="KW-1185">Reference proteome</keyword>
<evidence type="ECO:0000256" key="1">
    <source>
        <dbReference type="SAM" id="MobiDB-lite"/>
    </source>
</evidence>
<comment type="caution">
    <text evidence="3">The sequence shown here is derived from an EMBL/GenBank/DDBJ whole genome shotgun (WGS) entry which is preliminary data.</text>
</comment>
<name>A0A4V1M6Z9_9BACT</name>
<dbReference type="NCBIfam" id="TIGR02675">
    <property type="entry name" value="tape_meas_nterm"/>
    <property type="match status" value="1"/>
</dbReference>
<sequence>MLPKHSIKFLAVNNSVLEFFVKMKDLASSGLSKVASNAKKMADTVTGANTAAAKTNDKLALSYDGVRRKIKEVEAPIASSTSRSHIRQLRTELDGLNRAARMHGGNLDFNSEVSSGSGIGGWIKKLGLATVAIGLFTTAFSFANNSINKAMEYGSTVKSFEVLTGDAGRGQRLAGDLNKLQQDTILGPSVFQNAQTMMGFGIDQREVIGNLKMLGDVSMGNTEKLNALTLAYSQVRAAGRLTGQDLLQFINAGFNPLNEISKKTGLSIGVLKKKMEEGAISADMITAAFKSATGQGGLYHDMLNKMAETPAGKLAQLQGRWESFQTRLGETLMPLATMAMDFAEPLLQLAEFTLPVINTLVKGTMAPMKYLADQSGEWAKNSRLVHDAMTAIKVTFTVFDLLYNGVVNSFTVLSKFVLEPIMNTFESIYRVAKKLLGFKDELPNTFDAAGGPSEYVKPRDFNAMVNPFLSAMAAKNNVAKTTATDIGKDNPFKALGGGDKKDKKDGSVASGITGGGPRTININGVTFMQKLADKVDINNQGDWNTIEQKFQEMFLRILNSGASVQ</sequence>
<evidence type="ECO:0000259" key="2">
    <source>
        <dbReference type="Pfam" id="PF20155"/>
    </source>
</evidence>